<dbReference type="Pfam" id="PF20545">
    <property type="entry name" value="DUF6759"/>
    <property type="match status" value="1"/>
</dbReference>
<evidence type="ECO:0000256" key="1">
    <source>
        <dbReference type="SAM" id="SignalP"/>
    </source>
</evidence>
<name>A0ABU0TNN3_9FLAO</name>
<evidence type="ECO:0000313" key="4">
    <source>
        <dbReference type="Proteomes" id="UP001225072"/>
    </source>
</evidence>
<feature type="chain" id="PRO_5045173900" description="DUF6759 domain-containing protein" evidence="1">
    <location>
        <begin position="22"/>
        <end position="214"/>
    </location>
</feature>
<sequence length="214" mass="23710">MKNTILMVLISLLAACSPTKARKENEDILTTTDISRIEKYLASTYPDDPRRSILKPKLIALKNAAWTKGRKDAKPMEARPVMYEISGNAIKNSGSAEAEEFKRLITATSQGHTAKTLKLLNTLFDQDISSKEVIILFRNLSDCNMILRIQGKDFYNLAVPAKGDNFMVINKGNYKLTSNVCDVIYSSSKNITSSLLLTIQNPAPSGNAHAEIKK</sequence>
<protein>
    <recommendedName>
        <fullName evidence="2">DUF6759 domain-containing protein</fullName>
    </recommendedName>
</protein>
<dbReference type="InterPro" id="IPR046647">
    <property type="entry name" value="DUF6759"/>
</dbReference>
<dbReference type="RefSeq" id="WP_307451647.1">
    <property type="nucleotide sequence ID" value="NZ_JAUTAL010000001.1"/>
</dbReference>
<dbReference type="EMBL" id="JAUTAL010000001">
    <property type="protein sequence ID" value="MDQ1097833.1"/>
    <property type="molecule type" value="Genomic_DNA"/>
</dbReference>
<reference evidence="3 4" key="1">
    <citation type="submission" date="2023-07" db="EMBL/GenBank/DDBJ databases">
        <title>Functional and genomic diversity of the sorghum phyllosphere microbiome.</title>
        <authorList>
            <person name="Shade A."/>
        </authorList>
    </citation>
    <scope>NUCLEOTIDE SEQUENCE [LARGE SCALE GENOMIC DNA]</scope>
    <source>
        <strain evidence="3 4">SORGH_AS_1064</strain>
    </source>
</reference>
<feature type="domain" description="DUF6759" evidence="2">
    <location>
        <begin position="110"/>
        <end position="201"/>
    </location>
</feature>
<evidence type="ECO:0000313" key="3">
    <source>
        <dbReference type="EMBL" id="MDQ1097833.1"/>
    </source>
</evidence>
<accession>A0ABU0TNN3</accession>
<evidence type="ECO:0000259" key="2">
    <source>
        <dbReference type="Pfam" id="PF20545"/>
    </source>
</evidence>
<gene>
    <name evidence="3" type="ORF">QE404_002980</name>
</gene>
<dbReference type="PROSITE" id="PS51257">
    <property type="entry name" value="PROKAR_LIPOPROTEIN"/>
    <property type="match status" value="1"/>
</dbReference>
<keyword evidence="1" id="KW-0732">Signal</keyword>
<organism evidence="3 4">
    <name type="scientific">Chryseobacterium camelliae</name>
    <dbReference type="NCBI Taxonomy" id="1265445"/>
    <lineage>
        <taxon>Bacteria</taxon>
        <taxon>Pseudomonadati</taxon>
        <taxon>Bacteroidota</taxon>
        <taxon>Flavobacteriia</taxon>
        <taxon>Flavobacteriales</taxon>
        <taxon>Weeksellaceae</taxon>
        <taxon>Chryseobacterium group</taxon>
        <taxon>Chryseobacterium</taxon>
    </lineage>
</organism>
<proteinExistence type="predicted"/>
<dbReference type="Proteomes" id="UP001225072">
    <property type="component" value="Unassembled WGS sequence"/>
</dbReference>
<feature type="signal peptide" evidence="1">
    <location>
        <begin position="1"/>
        <end position="21"/>
    </location>
</feature>
<keyword evidence="4" id="KW-1185">Reference proteome</keyword>
<comment type="caution">
    <text evidence="3">The sequence shown here is derived from an EMBL/GenBank/DDBJ whole genome shotgun (WGS) entry which is preliminary data.</text>
</comment>